<keyword evidence="9" id="KW-1185">Reference proteome</keyword>
<accession>A0A1G6I831</accession>
<feature type="transmembrane region" description="Helical" evidence="7">
    <location>
        <begin position="100"/>
        <end position="126"/>
    </location>
</feature>
<feature type="transmembrane region" description="Helical" evidence="7">
    <location>
        <begin position="209"/>
        <end position="231"/>
    </location>
</feature>
<keyword evidence="3 7" id="KW-0812">Transmembrane</keyword>
<evidence type="ECO:0000256" key="2">
    <source>
        <dbReference type="ARBA" id="ARBA00006434"/>
    </source>
</evidence>
<dbReference type="InterPro" id="IPR038377">
    <property type="entry name" value="Na/Glc_symporter_sf"/>
</dbReference>
<evidence type="ECO:0000313" key="9">
    <source>
        <dbReference type="Proteomes" id="UP000199455"/>
    </source>
</evidence>
<dbReference type="GO" id="GO:0005412">
    <property type="term" value="F:D-glucose:sodium symporter activity"/>
    <property type="evidence" value="ECO:0007669"/>
    <property type="project" value="TreeGrafter"/>
</dbReference>
<feature type="transmembrane region" description="Helical" evidence="7">
    <location>
        <begin position="243"/>
        <end position="266"/>
    </location>
</feature>
<feature type="transmembrane region" description="Helical" evidence="7">
    <location>
        <begin position="371"/>
        <end position="400"/>
    </location>
</feature>
<feature type="transmembrane region" description="Helical" evidence="7">
    <location>
        <begin position="178"/>
        <end position="203"/>
    </location>
</feature>
<feature type="transmembrane region" description="Helical" evidence="7">
    <location>
        <begin position="286"/>
        <end position="305"/>
    </location>
</feature>
<evidence type="ECO:0000256" key="3">
    <source>
        <dbReference type="ARBA" id="ARBA00022692"/>
    </source>
</evidence>
<comment type="similarity">
    <text evidence="2 6">Belongs to the sodium:solute symporter (SSF) (TC 2.A.21) family.</text>
</comment>
<feature type="transmembrane region" description="Helical" evidence="7">
    <location>
        <begin position="61"/>
        <end position="79"/>
    </location>
</feature>
<feature type="transmembrane region" description="Helical" evidence="7">
    <location>
        <begin position="480"/>
        <end position="502"/>
    </location>
</feature>
<evidence type="ECO:0000313" key="8">
    <source>
        <dbReference type="EMBL" id="SDC02687.1"/>
    </source>
</evidence>
<evidence type="ECO:0000256" key="5">
    <source>
        <dbReference type="ARBA" id="ARBA00023136"/>
    </source>
</evidence>
<evidence type="ECO:0000256" key="6">
    <source>
        <dbReference type="RuleBase" id="RU362091"/>
    </source>
</evidence>
<feature type="transmembrane region" description="Helical" evidence="7">
    <location>
        <begin position="421"/>
        <end position="440"/>
    </location>
</feature>
<evidence type="ECO:0000256" key="7">
    <source>
        <dbReference type="SAM" id="Phobius"/>
    </source>
</evidence>
<dbReference type="PROSITE" id="PS50283">
    <property type="entry name" value="NA_SOLUT_SYMP_3"/>
    <property type="match status" value="1"/>
</dbReference>
<organism evidence="8 9">
    <name type="scientific">Pedobacter soli</name>
    <dbReference type="NCBI Taxonomy" id="390242"/>
    <lineage>
        <taxon>Bacteria</taxon>
        <taxon>Pseudomonadati</taxon>
        <taxon>Bacteroidota</taxon>
        <taxon>Sphingobacteriia</taxon>
        <taxon>Sphingobacteriales</taxon>
        <taxon>Sphingobacteriaceae</taxon>
        <taxon>Pedobacter</taxon>
    </lineage>
</organism>
<keyword evidence="5 7" id="KW-0472">Membrane</keyword>
<evidence type="ECO:0000256" key="1">
    <source>
        <dbReference type="ARBA" id="ARBA00004141"/>
    </source>
</evidence>
<dbReference type="Pfam" id="PF00474">
    <property type="entry name" value="SSF"/>
    <property type="match status" value="1"/>
</dbReference>
<reference evidence="9" key="1">
    <citation type="submission" date="2016-10" db="EMBL/GenBank/DDBJ databases">
        <authorList>
            <person name="Varghese N."/>
            <person name="Submissions S."/>
        </authorList>
    </citation>
    <scope>NUCLEOTIDE SEQUENCE [LARGE SCALE GENOMIC DNA]</scope>
    <source>
        <strain evidence="9">DSM 18609</strain>
    </source>
</reference>
<comment type="subcellular location">
    <subcellularLocation>
        <location evidence="1">Membrane</location>
        <topology evidence="1">Multi-pass membrane protein</topology>
    </subcellularLocation>
</comment>
<feature type="transmembrane region" description="Helical" evidence="7">
    <location>
        <begin position="558"/>
        <end position="577"/>
    </location>
</feature>
<evidence type="ECO:0000256" key="4">
    <source>
        <dbReference type="ARBA" id="ARBA00022989"/>
    </source>
</evidence>
<feature type="transmembrane region" description="Helical" evidence="7">
    <location>
        <begin position="452"/>
        <end position="473"/>
    </location>
</feature>
<sequence length="580" mass="64240">MCVIKIGHGDKKLTEFKFVSCLNIGKVLNQNKSFRVNPCFRGKQVKNQTNQMHNIVERLTSLDYIIVIAYLIILMVIGYRASFPKKKNSDETLFLANKSLGWASIGFNMWGTNVGPSMLLAFASIGYTTGIVAVNFDWYAFIFLFLLAIVFAPKYLAAKVSTMPEFMGNRYGDSTQNILAWYALVKILISWLSLGLFAGGFLVRQILGIPMWQSVTVLVAFAGLFTFFGGLKAIAKVNIFQMILLIAVSLSLTLLGLHKVGGISALYSKTPGHFWNLIQPASDPKYPWYAILLGYPVAAVAFFCTDQSMVQSVLGAKNLKQGQLGVSFIGWLKILSLPLFIVTGILCYILFPNLKDPNEAYMTMVTNLFPPGMNGLVIVVLIAVLVGTIGSSLNSLSTVFTMDVYVKKINPQASNKQIINVGRLTVIAGCIFAVIVVLAIDNIKGLNLFDVFQSVLGFIAPPLSVVFLLTVFWKRTTRKAVNFTLSIGSILSLSTGIVYLWVLPPSEYTFWPHYLMLSFLIFVGLLLIAILISLLDRTPSIYTINEEHEANIEKPDKTVWISWAALAIVMVALYIFFNGH</sequence>
<dbReference type="GO" id="GO:0005886">
    <property type="term" value="C:plasma membrane"/>
    <property type="evidence" value="ECO:0007669"/>
    <property type="project" value="TreeGrafter"/>
</dbReference>
<dbReference type="AlphaFoldDB" id="A0A1G6I831"/>
<keyword evidence="4 7" id="KW-1133">Transmembrane helix</keyword>
<feature type="transmembrane region" description="Helical" evidence="7">
    <location>
        <begin position="138"/>
        <end position="157"/>
    </location>
</feature>
<protein>
    <submittedName>
        <fullName evidence="8">Solute:Na+ symporter, SSS family</fullName>
    </submittedName>
</protein>
<dbReference type="NCBIfam" id="TIGR00813">
    <property type="entry name" value="sss"/>
    <property type="match status" value="1"/>
</dbReference>
<dbReference type="STRING" id="390242.SAMN04488024_10167"/>
<dbReference type="PANTHER" id="PTHR11819">
    <property type="entry name" value="SOLUTE CARRIER FAMILY 5"/>
    <property type="match status" value="1"/>
</dbReference>
<dbReference type="InterPro" id="IPR001734">
    <property type="entry name" value="Na/solute_symporter"/>
</dbReference>
<dbReference type="Proteomes" id="UP000199455">
    <property type="component" value="Unassembled WGS sequence"/>
</dbReference>
<gene>
    <name evidence="8" type="ORF">SAMN04488024_10167</name>
</gene>
<feature type="transmembrane region" description="Helical" evidence="7">
    <location>
        <begin position="514"/>
        <end position="535"/>
    </location>
</feature>
<feature type="transmembrane region" description="Helical" evidence="7">
    <location>
        <begin position="326"/>
        <end position="351"/>
    </location>
</feature>
<proteinExistence type="inferred from homology"/>
<dbReference type="Gene3D" id="1.20.1730.10">
    <property type="entry name" value="Sodium/glucose cotransporter"/>
    <property type="match status" value="1"/>
</dbReference>
<name>A0A1G6I831_9SPHI</name>
<dbReference type="PANTHER" id="PTHR11819:SF195">
    <property type="entry name" value="SODIUM_GLUCOSE COTRANSPORTER 4"/>
    <property type="match status" value="1"/>
</dbReference>
<dbReference type="EMBL" id="FMZH01000001">
    <property type="protein sequence ID" value="SDC02687.1"/>
    <property type="molecule type" value="Genomic_DNA"/>
</dbReference>